<dbReference type="GO" id="GO:0016787">
    <property type="term" value="F:hydrolase activity"/>
    <property type="evidence" value="ECO:0007669"/>
    <property type="project" value="UniProtKB-KW"/>
</dbReference>
<dbReference type="SUPFAM" id="SSF56281">
    <property type="entry name" value="Metallo-hydrolase/oxidoreductase"/>
    <property type="match status" value="1"/>
</dbReference>
<evidence type="ECO:0000313" key="3">
    <source>
        <dbReference type="Proteomes" id="UP000295277"/>
    </source>
</evidence>
<protein>
    <submittedName>
        <fullName evidence="2">Glyoxylase-like metal-dependent hydrolase (Beta-lactamase superfamily II)</fullName>
    </submittedName>
</protein>
<dbReference type="InterPro" id="IPR036866">
    <property type="entry name" value="RibonucZ/Hydroxyglut_hydro"/>
</dbReference>
<dbReference type="RefSeq" id="WP_132696298.1">
    <property type="nucleotide sequence ID" value="NZ_SLVM01000026.1"/>
</dbReference>
<dbReference type="InterPro" id="IPR036388">
    <property type="entry name" value="WH-like_DNA-bd_sf"/>
</dbReference>
<dbReference type="InterPro" id="IPR050662">
    <property type="entry name" value="Sec-metab_biosynth-thioest"/>
</dbReference>
<dbReference type="Proteomes" id="UP000295277">
    <property type="component" value="Unassembled WGS sequence"/>
</dbReference>
<keyword evidence="3" id="KW-1185">Reference proteome</keyword>
<dbReference type="InterPro" id="IPR001279">
    <property type="entry name" value="Metallo-B-lactamas"/>
</dbReference>
<feature type="domain" description="Metallo-beta-lactamase" evidence="1">
    <location>
        <begin position="35"/>
        <end position="212"/>
    </location>
</feature>
<dbReference type="PANTHER" id="PTHR23131">
    <property type="entry name" value="ENDORIBONUCLEASE LACTB2"/>
    <property type="match status" value="1"/>
</dbReference>
<dbReference type="SMART" id="SM00849">
    <property type="entry name" value="Lactamase_B"/>
    <property type="match status" value="1"/>
</dbReference>
<dbReference type="OrthoDB" id="9788263at2"/>
<dbReference type="Gene3D" id="1.10.10.10">
    <property type="entry name" value="Winged helix-like DNA-binding domain superfamily/Winged helix DNA-binding domain"/>
    <property type="match status" value="1"/>
</dbReference>
<evidence type="ECO:0000259" key="1">
    <source>
        <dbReference type="SMART" id="SM00849"/>
    </source>
</evidence>
<dbReference type="InterPro" id="IPR041516">
    <property type="entry name" value="LACTB2_WH"/>
</dbReference>
<dbReference type="Pfam" id="PF00753">
    <property type="entry name" value="Lactamase_B"/>
    <property type="match status" value="1"/>
</dbReference>
<reference evidence="2 3" key="1">
    <citation type="submission" date="2019-03" db="EMBL/GenBank/DDBJ databases">
        <title>Genomic Encyclopedia of Type Strains, Phase IV (KMG-IV): sequencing the most valuable type-strain genomes for metagenomic binning, comparative biology and taxonomic classification.</title>
        <authorList>
            <person name="Goeker M."/>
        </authorList>
    </citation>
    <scope>NUCLEOTIDE SEQUENCE [LARGE SCALE GENOMIC DNA]</scope>
    <source>
        <strain evidence="2 3">DSM 21153</strain>
    </source>
</reference>
<comment type="caution">
    <text evidence="2">The sequence shown here is derived from an EMBL/GenBank/DDBJ whole genome shotgun (WGS) entry which is preliminary data.</text>
</comment>
<organism evidence="2 3">
    <name type="scientific">Rhodovulum steppense</name>
    <dbReference type="NCBI Taxonomy" id="540251"/>
    <lineage>
        <taxon>Bacteria</taxon>
        <taxon>Pseudomonadati</taxon>
        <taxon>Pseudomonadota</taxon>
        <taxon>Alphaproteobacteria</taxon>
        <taxon>Rhodobacterales</taxon>
        <taxon>Paracoccaceae</taxon>
        <taxon>Rhodovulum</taxon>
    </lineage>
</organism>
<gene>
    <name evidence="2" type="ORF">EV216_12617</name>
</gene>
<dbReference type="PANTHER" id="PTHR23131:SF0">
    <property type="entry name" value="ENDORIBONUCLEASE LACTB2"/>
    <property type="match status" value="1"/>
</dbReference>
<sequence>MSNEDFDPRPGACDWLRTGLRRVLAPNPSPMTFRGTNTYLLGEGHVAVIDPGPLDPAHLDALMAALGPGETISHIFVTHSHLDHSALARPLAQATGAPVLAFGNSAAGRRVDLAALAGLGGGEGIDAGFAPDVRLAHGDRLVGEGWQIEALHTPGHMGNHICLAWQDALFTGDHVMGWASSMVSPPDGDLAAFMASLDLLAGRPERVLFPGHGAPVADGPARIVELTAHRRKRAARISEALAAGPATAQALARAVYTDTPPALLPAATRNVLAHLIEMADKSLAEPEGQITATALWHRL</sequence>
<keyword evidence="2" id="KW-0378">Hydrolase</keyword>
<dbReference type="Gene3D" id="3.60.15.10">
    <property type="entry name" value="Ribonuclease Z/Hydroxyacylglutathione hydrolase-like"/>
    <property type="match status" value="1"/>
</dbReference>
<proteinExistence type="predicted"/>
<dbReference type="CDD" id="cd16278">
    <property type="entry name" value="metallo-hydrolase-like_MBL-fold"/>
    <property type="match status" value="1"/>
</dbReference>
<name>A0A4R1YLL9_9RHOB</name>
<dbReference type="EMBL" id="SLVM01000026">
    <property type="protein sequence ID" value="TCM78341.1"/>
    <property type="molecule type" value="Genomic_DNA"/>
</dbReference>
<dbReference type="Pfam" id="PF17778">
    <property type="entry name" value="WHD_BLACT"/>
    <property type="match status" value="1"/>
</dbReference>
<evidence type="ECO:0000313" key="2">
    <source>
        <dbReference type="EMBL" id="TCM78341.1"/>
    </source>
</evidence>
<dbReference type="AlphaFoldDB" id="A0A4R1YLL9"/>
<accession>A0A4R1YLL9</accession>